<evidence type="ECO:0000313" key="7">
    <source>
        <dbReference type="Proteomes" id="UP001595075"/>
    </source>
</evidence>
<feature type="region of interest" description="Disordered" evidence="3">
    <location>
        <begin position="28"/>
        <end position="51"/>
    </location>
</feature>
<feature type="compositionally biased region" description="Gly residues" evidence="3">
    <location>
        <begin position="987"/>
        <end position="996"/>
    </location>
</feature>
<dbReference type="SUPFAM" id="SSF48371">
    <property type="entry name" value="ARM repeat"/>
    <property type="match status" value="1"/>
</dbReference>
<evidence type="ECO:0000259" key="4">
    <source>
        <dbReference type="Pfam" id="PF04802"/>
    </source>
</evidence>
<dbReference type="Gene3D" id="2.30.29.30">
    <property type="entry name" value="Pleckstrin-homology domain (PH domain)/Phosphotyrosine-binding domain (PTB)"/>
    <property type="match status" value="1"/>
</dbReference>
<feature type="compositionally biased region" description="Low complexity" evidence="3">
    <location>
        <begin position="961"/>
        <end position="974"/>
    </location>
</feature>
<feature type="region of interest" description="Disordered" evidence="3">
    <location>
        <begin position="798"/>
        <end position="823"/>
    </location>
</feature>
<feature type="compositionally biased region" description="Low complexity" evidence="3">
    <location>
        <begin position="943"/>
        <end position="954"/>
    </location>
</feature>
<name>A0ABR4C7W3_9HELO</name>
<feature type="compositionally biased region" description="Acidic residues" evidence="3">
    <location>
        <begin position="866"/>
        <end position="876"/>
    </location>
</feature>
<feature type="compositionally biased region" description="Low complexity" evidence="3">
    <location>
        <begin position="904"/>
        <end position="914"/>
    </location>
</feature>
<evidence type="ECO:0000256" key="2">
    <source>
        <dbReference type="ARBA" id="ARBA00023242"/>
    </source>
</evidence>
<feature type="region of interest" description="Disordered" evidence="3">
    <location>
        <begin position="847"/>
        <end position="996"/>
    </location>
</feature>
<accession>A0ABR4C7W3</accession>
<evidence type="ECO:0000256" key="3">
    <source>
        <dbReference type="SAM" id="MobiDB-lite"/>
    </source>
</evidence>
<keyword evidence="7" id="KW-1185">Reference proteome</keyword>
<evidence type="ECO:0000256" key="1">
    <source>
        <dbReference type="ARBA" id="ARBA00004123"/>
    </source>
</evidence>
<dbReference type="InterPro" id="IPR011989">
    <property type="entry name" value="ARM-like"/>
</dbReference>
<dbReference type="PANTHER" id="PTHR23318:SF0">
    <property type="entry name" value="SERINE_THREONINE-PROTEIN PHOSPHATASE 4 REGULATORY SUBUNIT 3"/>
    <property type="match status" value="1"/>
</dbReference>
<dbReference type="Proteomes" id="UP001595075">
    <property type="component" value="Unassembled WGS sequence"/>
</dbReference>
<protein>
    <recommendedName>
        <fullName evidence="8">Serine/threonine-protein phosphatase 4 regulatory subunit 3-like central domain-containing protein</fullName>
    </recommendedName>
</protein>
<dbReference type="Pfam" id="PF22972">
    <property type="entry name" value="EVH1_PP4R3"/>
    <property type="match status" value="1"/>
</dbReference>
<evidence type="ECO:0000259" key="5">
    <source>
        <dbReference type="Pfam" id="PF22972"/>
    </source>
</evidence>
<organism evidence="6 7">
    <name type="scientific">Oculimacula yallundae</name>
    <dbReference type="NCBI Taxonomy" id="86028"/>
    <lineage>
        <taxon>Eukaryota</taxon>
        <taxon>Fungi</taxon>
        <taxon>Dikarya</taxon>
        <taxon>Ascomycota</taxon>
        <taxon>Pezizomycotina</taxon>
        <taxon>Leotiomycetes</taxon>
        <taxon>Helotiales</taxon>
        <taxon>Ploettnerulaceae</taxon>
        <taxon>Oculimacula</taxon>
    </lineage>
</organism>
<dbReference type="Pfam" id="PF04802">
    <property type="entry name" value="PP4R3"/>
    <property type="match status" value="1"/>
</dbReference>
<evidence type="ECO:0008006" key="8">
    <source>
        <dbReference type="Google" id="ProtNLM"/>
    </source>
</evidence>
<evidence type="ECO:0000313" key="6">
    <source>
        <dbReference type="EMBL" id="KAL2065612.1"/>
    </source>
</evidence>
<feature type="domain" description="Serine/threonine-protein phosphatase 4 regulatory subunit 3-like central" evidence="4">
    <location>
        <begin position="282"/>
        <end position="785"/>
    </location>
</feature>
<feature type="region of interest" description="Disordered" evidence="3">
    <location>
        <begin position="584"/>
        <end position="605"/>
    </location>
</feature>
<feature type="domain" description="PP4R3 EVH1-like" evidence="5">
    <location>
        <begin position="142"/>
        <end position="247"/>
    </location>
</feature>
<dbReference type="Gene3D" id="1.25.10.10">
    <property type="entry name" value="Leucine-rich Repeat Variant"/>
    <property type="match status" value="1"/>
</dbReference>
<reference evidence="6 7" key="1">
    <citation type="journal article" date="2024" name="Commun. Biol.">
        <title>Comparative genomic analysis of thermophilic fungi reveals convergent evolutionary adaptations and gene losses.</title>
        <authorList>
            <person name="Steindorff A.S."/>
            <person name="Aguilar-Pontes M.V."/>
            <person name="Robinson A.J."/>
            <person name="Andreopoulos B."/>
            <person name="LaButti K."/>
            <person name="Kuo A."/>
            <person name="Mondo S."/>
            <person name="Riley R."/>
            <person name="Otillar R."/>
            <person name="Haridas S."/>
            <person name="Lipzen A."/>
            <person name="Grimwood J."/>
            <person name="Schmutz J."/>
            <person name="Clum A."/>
            <person name="Reid I.D."/>
            <person name="Moisan M.C."/>
            <person name="Butler G."/>
            <person name="Nguyen T.T.M."/>
            <person name="Dewar K."/>
            <person name="Conant G."/>
            <person name="Drula E."/>
            <person name="Henrissat B."/>
            <person name="Hansel C."/>
            <person name="Singer S."/>
            <person name="Hutchinson M.I."/>
            <person name="de Vries R.P."/>
            <person name="Natvig D.O."/>
            <person name="Powell A.J."/>
            <person name="Tsang A."/>
            <person name="Grigoriev I.V."/>
        </authorList>
    </citation>
    <scope>NUCLEOTIDE SEQUENCE [LARGE SCALE GENOMIC DNA]</scope>
    <source>
        <strain evidence="6 7">CBS 494.80</strain>
    </source>
</reference>
<dbReference type="InterPro" id="IPR011993">
    <property type="entry name" value="PH-like_dom_sf"/>
</dbReference>
<dbReference type="EMBL" id="JAZHXI010000012">
    <property type="protein sequence ID" value="KAL2065612.1"/>
    <property type="molecule type" value="Genomic_DNA"/>
</dbReference>
<dbReference type="InterPro" id="IPR055236">
    <property type="entry name" value="EVH1_PP4R3"/>
</dbReference>
<comment type="caution">
    <text evidence="6">The sequence shown here is derived from an EMBL/GenBank/DDBJ whole genome shotgun (WGS) entry which is preliminary data.</text>
</comment>
<dbReference type="InterPro" id="IPR006887">
    <property type="entry name" value="P4R3-like_central_dom"/>
</dbReference>
<sequence>MSKAWIQSWQDGKRNHRRRGVTVLVNPQANPGKQRVNSSNPDASVSNTRPLANNHAAESISRVSLTFTRSCANVYRASLSDDARDRHGRKPANFIVATVTIETLAATIDNTLSSENSSAEDLEGELQPLNMAQAVPNPPNDKKRVKVYELKNNDWFDRGTGFCVASFIYNENNHQEEPRVLVQSEDEPDKILLETRICKEDSFQKQQDTLIVWTETTTSVDMALSFQEGDGCAAIWKFINNIQQQLLAVAGPDDALSDDISPDTFSNNQLILPNPGLGNLGEIESQVRNLHCTLQGREALVKYLLSEEHNYIHKLIPLVEMAEDMEDLASLHRLCNIMKTFILLNDNNIMDLVVSDELILGVVGALEYDPDFPSHKANHRHWLSREGRYKEVVHIADETIRKKIHATYRLQYLKDVVLARILDDPTFSVLNSLIFYNQVDIVAHLQTNPIFLKELFGVFGPQETDQERKKEAVLFIQQCCAIAKNIQQPTRQQLYNNFIAHGLLSVIKYALRHSDVGVRVGATDVLVSMIDHDPQMIRQTIFRQISEKQTPLTDSLIDLLLVEADLGVKAQIADAIKVLLDPGPQNNPHDNLSRGNGDLARMRPQPDPQQAEFVKDFYDESAKKLFKPLVDLKDRDNMNFSVHQVSLFIYLIEILCFFVRQHTDHSKYFVLSENLGQRIAQLLSSPEKYLRLTALKFFRNLIGLQDEFYNQQMTQGKLFEPILDLVIETMPRDNLLNSACLEFFDFIKRENIKSIISHLVENYREKLAKITYVDTFNNYIIRYDQTQGFATNMENSFLDTEEEDTTPKRPETGRGNRWEGIKDLDAQEEEYFNTSDDEEDVAVKATPNRTAINGASPVSKPLVDYNSDEENDDMDTDLSAGVLEGTDENTPPTASSKSSSNGVLTPLSPSLSPPEKISEKRRREEEEDDDEMSKLTQPKRRNSTNSVSSNTSSVLRRKKSYNSNQNGGSSGKSKIAISLSPAIKTGGDQGGEDNGS</sequence>
<dbReference type="InterPro" id="IPR016024">
    <property type="entry name" value="ARM-type_fold"/>
</dbReference>
<proteinExistence type="predicted"/>
<keyword evidence="2" id="KW-0539">Nucleus</keyword>
<dbReference type="SUPFAM" id="SSF50729">
    <property type="entry name" value="PH domain-like"/>
    <property type="match status" value="1"/>
</dbReference>
<feature type="compositionally biased region" description="Polar residues" evidence="3">
    <location>
        <begin position="888"/>
        <end position="903"/>
    </location>
</feature>
<feature type="compositionally biased region" description="Polar residues" evidence="3">
    <location>
        <begin position="584"/>
        <end position="594"/>
    </location>
</feature>
<dbReference type="PANTHER" id="PTHR23318">
    <property type="entry name" value="ATP SYNTHASE GAMMA-RELATED"/>
    <property type="match status" value="1"/>
</dbReference>
<gene>
    <name evidence="6" type="ORF">VTL71DRAFT_3282</name>
</gene>
<feature type="compositionally biased region" description="Basic and acidic residues" evidence="3">
    <location>
        <begin position="805"/>
        <end position="823"/>
    </location>
</feature>
<comment type="subcellular location">
    <subcellularLocation>
        <location evidence="1">Nucleus</location>
    </subcellularLocation>
</comment>
<dbReference type="InterPro" id="IPR051137">
    <property type="entry name" value="PP4R3-like"/>
</dbReference>